<evidence type="ECO:0000313" key="3">
    <source>
        <dbReference type="Proteomes" id="UP000198553"/>
    </source>
</evidence>
<dbReference type="SUPFAM" id="SSF48695">
    <property type="entry name" value="Multiheme cytochromes"/>
    <property type="match status" value="1"/>
</dbReference>
<protein>
    <submittedName>
        <fullName evidence="2">Nitrate reductase cytochrome c-type subunit (NapB)</fullName>
    </submittedName>
</protein>
<dbReference type="STRING" id="930146.SAMN05192533_110156"/>
<dbReference type="EMBL" id="FOBW01000010">
    <property type="protein sequence ID" value="SEN24618.1"/>
    <property type="molecule type" value="Genomic_DNA"/>
</dbReference>
<keyword evidence="1" id="KW-1133">Transmembrane helix</keyword>
<gene>
    <name evidence="2" type="ORF">SAMN05192533_110156</name>
</gene>
<dbReference type="Gene3D" id="3.90.10.10">
    <property type="entry name" value="Cytochrome C3"/>
    <property type="match status" value="1"/>
</dbReference>
<dbReference type="GO" id="GO:0009061">
    <property type="term" value="P:anaerobic respiration"/>
    <property type="evidence" value="ECO:0007669"/>
    <property type="project" value="InterPro"/>
</dbReference>
<accession>A0A1H8F0U2</accession>
<keyword evidence="1" id="KW-0472">Membrane</keyword>
<organism evidence="2 3">
    <name type="scientific">Mesobacillus persicus</name>
    <dbReference type="NCBI Taxonomy" id="930146"/>
    <lineage>
        <taxon>Bacteria</taxon>
        <taxon>Bacillati</taxon>
        <taxon>Bacillota</taxon>
        <taxon>Bacilli</taxon>
        <taxon>Bacillales</taxon>
        <taxon>Bacillaceae</taxon>
        <taxon>Mesobacillus</taxon>
    </lineage>
</organism>
<dbReference type="InterPro" id="IPR005591">
    <property type="entry name" value="NapB"/>
</dbReference>
<dbReference type="OrthoDB" id="2876168at2"/>
<reference evidence="3" key="1">
    <citation type="submission" date="2016-10" db="EMBL/GenBank/DDBJ databases">
        <authorList>
            <person name="Varghese N."/>
            <person name="Submissions S."/>
        </authorList>
    </citation>
    <scope>NUCLEOTIDE SEQUENCE [LARGE SCALE GENOMIC DNA]</scope>
    <source>
        <strain evidence="3">B48,IBRC-M 10115,DSM 25386,CECT 8001</strain>
    </source>
</reference>
<dbReference type="AlphaFoldDB" id="A0A1H8F0U2"/>
<sequence>MLNNKRLLYIGLFIVVFIAAVSVTVFFDEVGETTEAEKPTLIQLEEEGRPDAATMGLVGVPPTKPADHIDRWVPELRHEGCLTCHQVGASGAPKPPEDHYIDGNQDGQIFRDNCIQCHATQNDQKTAFNSVE</sequence>
<dbReference type="RefSeq" id="WP_090747284.1">
    <property type="nucleotide sequence ID" value="NZ_FOBW01000010.1"/>
</dbReference>
<dbReference type="Pfam" id="PF03892">
    <property type="entry name" value="NapB"/>
    <property type="match status" value="1"/>
</dbReference>
<evidence type="ECO:0000256" key="1">
    <source>
        <dbReference type="SAM" id="Phobius"/>
    </source>
</evidence>
<keyword evidence="1" id="KW-0812">Transmembrane</keyword>
<name>A0A1H8F0U2_9BACI</name>
<keyword evidence="3" id="KW-1185">Reference proteome</keyword>
<evidence type="ECO:0000313" key="2">
    <source>
        <dbReference type="EMBL" id="SEN24618.1"/>
    </source>
</evidence>
<dbReference type="InterPro" id="IPR036280">
    <property type="entry name" value="Multihaem_cyt_sf"/>
</dbReference>
<proteinExistence type="predicted"/>
<dbReference type="Proteomes" id="UP000198553">
    <property type="component" value="Unassembled WGS sequence"/>
</dbReference>
<feature type="transmembrane region" description="Helical" evidence="1">
    <location>
        <begin position="7"/>
        <end position="27"/>
    </location>
</feature>